<dbReference type="RefSeq" id="WP_114831674.1">
    <property type="nucleotide sequence ID" value="NZ_QQTO01000011.1"/>
</dbReference>
<evidence type="ECO:0000313" key="7">
    <source>
        <dbReference type="Proteomes" id="UP000255207"/>
    </source>
</evidence>
<keyword evidence="3" id="KW-0238">DNA-binding</keyword>
<dbReference type="Pfam" id="PF00126">
    <property type="entry name" value="HTH_1"/>
    <property type="match status" value="1"/>
</dbReference>
<feature type="domain" description="HTH lysR-type" evidence="5">
    <location>
        <begin position="1"/>
        <end position="58"/>
    </location>
</feature>
<gene>
    <name evidence="6" type="ORF">DWE98_23100</name>
</gene>
<dbReference type="FunFam" id="1.10.10.10:FF:000001">
    <property type="entry name" value="LysR family transcriptional regulator"/>
    <property type="match status" value="1"/>
</dbReference>
<organism evidence="6 7">
    <name type="scientific">Bosea caraganae</name>
    <dbReference type="NCBI Taxonomy" id="2763117"/>
    <lineage>
        <taxon>Bacteria</taxon>
        <taxon>Pseudomonadati</taxon>
        <taxon>Pseudomonadota</taxon>
        <taxon>Alphaproteobacteria</taxon>
        <taxon>Hyphomicrobiales</taxon>
        <taxon>Boseaceae</taxon>
        <taxon>Bosea</taxon>
    </lineage>
</organism>
<keyword evidence="2" id="KW-0805">Transcription regulation</keyword>
<name>A0A370L0L1_9HYPH</name>
<evidence type="ECO:0000256" key="2">
    <source>
        <dbReference type="ARBA" id="ARBA00023015"/>
    </source>
</evidence>
<dbReference type="InterPro" id="IPR036388">
    <property type="entry name" value="WH-like_DNA-bd_sf"/>
</dbReference>
<evidence type="ECO:0000313" key="6">
    <source>
        <dbReference type="EMBL" id="RDJ20636.1"/>
    </source>
</evidence>
<evidence type="ECO:0000256" key="3">
    <source>
        <dbReference type="ARBA" id="ARBA00023125"/>
    </source>
</evidence>
<dbReference type="InterPro" id="IPR000847">
    <property type="entry name" value="LysR_HTH_N"/>
</dbReference>
<dbReference type="SUPFAM" id="SSF46785">
    <property type="entry name" value="Winged helix' DNA-binding domain"/>
    <property type="match status" value="1"/>
</dbReference>
<protein>
    <submittedName>
        <fullName evidence="6">LysR family transcriptional regulator</fullName>
    </submittedName>
</protein>
<dbReference type="PANTHER" id="PTHR30346">
    <property type="entry name" value="TRANSCRIPTIONAL DUAL REGULATOR HCAR-RELATED"/>
    <property type="match status" value="1"/>
</dbReference>
<reference evidence="7" key="1">
    <citation type="submission" date="2018-07" db="EMBL/GenBank/DDBJ databases">
        <authorList>
            <person name="Safronova V.I."/>
            <person name="Chirak E.R."/>
            <person name="Sazanova A.L."/>
        </authorList>
    </citation>
    <scope>NUCLEOTIDE SEQUENCE [LARGE SCALE GENOMIC DNA]</scope>
    <source>
        <strain evidence="7">RCAM04685</strain>
    </source>
</reference>
<dbReference type="GO" id="GO:0003700">
    <property type="term" value="F:DNA-binding transcription factor activity"/>
    <property type="evidence" value="ECO:0007669"/>
    <property type="project" value="InterPro"/>
</dbReference>
<dbReference type="Pfam" id="PF03466">
    <property type="entry name" value="LysR_substrate"/>
    <property type="match status" value="1"/>
</dbReference>
<dbReference type="Gene3D" id="3.40.190.10">
    <property type="entry name" value="Periplasmic binding protein-like II"/>
    <property type="match status" value="2"/>
</dbReference>
<keyword evidence="4" id="KW-0804">Transcription</keyword>
<dbReference type="EMBL" id="QQTP01000016">
    <property type="protein sequence ID" value="RDJ20636.1"/>
    <property type="molecule type" value="Genomic_DNA"/>
</dbReference>
<dbReference type="InterPro" id="IPR036390">
    <property type="entry name" value="WH_DNA-bd_sf"/>
</dbReference>
<sequence length="296" mass="32552">MDTRALRCFLAVAEELHFGRAAVRLNMSQPPVTQQIKKLEEQLQTRLFDRNKRFVRLTLAGVALVEEATRLLAQMDELAIVVKRAERGEGGRLRIGFATTALLAGAGELYQSIRKTLPCINETWVELYSAEQVDALERDQIDIGFARTPLEHHGLSSHVIATHSLLLALPASHEAAECETVALSSMSAETFVLSSRGPGFHDSVISICQSAGFNPKINFRAQHLFAILNLVSVGVGIALVPEYMAKLNIPGIRLKRMSDVSAVTHLSVMWNPANRSPIVAQVVRQMQEVAPSRPEA</sequence>
<dbReference type="CDD" id="cd08414">
    <property type="entry name" value="PBP2_LTTR_aromatics_like"/>
    <property type="match status" value="1"/>
</dbReference>
<dbReference type="OrthoDB" id="9795022at2"/>
<dbReference type="PROSITE" id="PS50931">
    <property type="entry name" value="HTH_LYSR"/>
    <property type="match status" value="1"/>
</dbReference>
<proteinExistence type="inferred from homology"/>
<dbReference type="SUPFAM" id="SSF53850">
    <property type="entry name" value="Periplasmic binding protein-like II"/>
    <property type="match status" value="1"/>
</dbReference>
<dbReference type="GO" id="GO:0032993">
    <property type="term" value="C:protein-DNA complex"/>
    <property type="evidence" value="ECO:0007669"/>
    <property type="project" value="TreeGrafter"/>
</dbReference>
<accession>A0A370L0L1</accession>
<dbReference type="PANTHER" id="PTHR30346:SF0">
    <property type="entry name" value="HCA OPERON TRANSCRIPTIONAL ACTIVATOR HCAR"/>
    <property type="match status" value="1"/>
</dbReference>
<comment type="caution">
    <text evidence="6">The sequence shown here is derived from an EMBL/GenBank/DDBJ whole genome shotgun (WGS) entry which is preliminary data.</text>
</comment>
<dbReference type="InterPro" id="IPR005119">
    <property type="entry name" value="LysR_subst-bd"/>
</dbReference>
<dbReference type="AlphaFoldDB" id="A0A370L0L1"/>
<dbReference type="GO" id="GO:0003677">
    <property type="term" value="F:DNA binding"/>
    <property type="evidence" value="ECO:0007669"/>
    <property type="project" value="UniProtKB-KW"/>
</dbReference>
<dbReference type="Proteomes" id="UP000255207">
    <property type="component" value="Unassembled WGS sequence"/>
</dbReference>
<dbReference type="Gene3D" id="1.10.10.10">
    <property type="entry name" value="Winged helix-like DNA-binding domain superfamily/Winged helix DNA-binding domain"/>
    <property type="match status" value="1"/>
</dbReference>
<dbReference type="PRINTS" id="PR00039">
    <property type="entry name" value="HTHLYSR"/>
</dbReference>
<comment type="similarity">
    <text evidence="1">Belongs to the LysR transcriptional regulatory family.</text>
</comment>
<evidence type="ECO:0000256" key="1">
    <source>
        <dbReference type="ARBA" id="ARBA00009437"/>
    </source>
</evidence>
<evidence type="ECO:0000259" key="5">
    <source>
        <dbReference type="PROSITE" id="PS50931"/>
    </source>
</evidence>
<evidence type="ECO:0000256" key="4">
    <source>
        <dbReference type="ARBA" id="ARBA00023163"/>
    </source>
</evidence>
<keyword evidence="7" id="KW-1185">Reference proteome</keyword>